<feature type="domain" description="Peptidase S8/S53" evidence="6">
    <location>
        <begin position="108"/>
        <end position="374"/>
    </location>
</feature>
<dbReference type="InterPro" id="IPR050131">
    <property type="entry name" value="Peptidase_S8_subtilisin-like"/>
</dbReference>
<dbReference type="HOGENOM" id="CLU_011263_15_5_9"/>
<dbReference type="PANTHER" id="PTHR43806:SF11">
    <property type="entry name" value="CEREVISIN-RELATED"/>
    <property type="match status" value="1"/>
</dbReference>
<evidence type="ECO:0000256" key="5">
    <source>
        <dbReference type="PROSITE-ProRule" id="PRU01240"/>
    </source>
</evidence>
<dbReference type="InterPro" id="IPR036852">
    <property type="entry name" value="Peptidase_S8/S53_dom_sf"/>
</dbReference>
<dbReference type="PROSITE" id="PS00136">
    <property type="entry name" value="SUBTILASE_ASP"/>
    <property type="match status" value="1"/>
</dbReference>
<dbReference type="RefSeq" id="WP_010966814.1">
    <property type="nucleotide sequence ID" value="NC_003030.1"/>
</dbReference>
<evidence type="ECO:0000313" key="7">
    <source>
        <dbReference type="EMBL" id="AAK81474.1"/>
    </source>
</evidence>
<evidence type="ECO:0000256" key="3">
    <source>
        <dbReference type="ARBA" id="ARBA00022801"/>
    </source>
</evidence>
<dbReference type="InterPro" id="IPR015500">
    <property type="entry name" value="Peptidase_S8_subtilisin-rel"/>
</dbReference>
<dbReference type="GO" id="GO:0004252">
    <property type="term" value="F:serine-type endopeptidase activity"/>
    <property type="evidence" value="ECO:0007669"/>
    <property type="project" value="UniProtKB-UniRule"/>
</dbReference>
<keyword evidence="8" id="KW-1185">Reference proteome</keyword>
<dbReference type="PRINTS" id="PR00723">
    <property type="entry name" value="SUBTILISIN"/>
</dbReference>
<evidence type="ECO:0000256" key="1">
    <source>
        <dbReference type="ARBA" id="ARBA00011073"/>
    </source>
</evidence>
<comment type="similarity">
    <text evidence="1 5">Belongs to the peptidase S8 family.</text>
</comment>
<dbReference type="Pfam" id="PF00082">
    <property type="entry name" value="Peptidase_S8"/>
    <property type="match status" value="1"/>
</dbReference>
<keyword evidence="3 5" id="KW-0378">Hydrolase</keyword>
<feature type="active site" description="Charge relay system" evidence="5">
    <location>
        <position position="342"/>
    </location>
</feature>
<dbReference type="InterPro" id="IPR000209">
    <property type="entry name" value="Peptidase_S8/S53_dom"/>
</dbReference>
<dbReference type="PROSITE" id="PS51892">
    <property type="entry name" value="SUBTILASE"/>
    <property type="match status" value="1"/>
</dbReference>
<name>Q97DC9_CLOAB</name>
<dbReference type="GeneID" id="45000040"/>
<dbReference type="Gene3D" id="3.40.50.200">
    <property type="entry name" value="Peptidase S8/S53 domain"/>
    <property type="match status" value="1"/>
</dbReference>
<evidence type="ECO:0000259" key="6">
    <source>
        <dbReference type="Pfam" id="PF00082"/>
    </source>
</evidence>
<dbReference type="Proteomes" id="UP000000814">
    <property type="component" value="Chromosome"/>
</dbReference>
<evidence type="ECO:0000313" key="8">
    <source>
        <dbReference type="Proteomes" id="UP000000814"/>
    </source>
</evidence>
<dbReference type="AlphaFoldDB" id="Q97DC9"/>
<feature type="active site" description="Charge relay system" evidence="5">
    <location>
        <position position="117"/>
    </location>
</feature>
<dbReference type="PANTHER" id="PTHR43806">
    <property type="entry name" value="PEPTIDASE S8"/>
    <property type="match status" value="1"/>
</dbReference>
<keyword evidence="4 5" id="KW-0720">Serine protease</keyword>
<dbReference type="InterPro" id="IPR022398">
    <property type="entry name" value="Peptidase_S8_His-AS"/>
</dbReference>
<gene>
    <name evidence="7" type="ordered locus">CA_C3549</name>
</gene>
<dbReference type="InterPro" id="IPR023827">
    <property type="entry name" value="Peptidase_S8_Asp-AS"/>
</dbReference>
<dbReference type="OrthoDB" id="9798386at2"/>
<dbReference type="PIR" id="G97335">
    <property type="entry name" value="G97335"/>
</dbReference>
<accession>Q97DC9</accession>
<dbReference type="SUPFAM" id="SSF52743">
    <property type="entry name" value="Subtilisin-like"/>
    <property type="match status" value="1"/>
</dbReference>
<dbReference type="eggNOG" id="COG1404">
    <property type="taxonomic scope" value="Bacteria"/>
</dbReference>
<proteinExistence type="inferred from homology"/>
<dbReference type="KEGG" id="cac:CA_C3549"/>
<feature type="active site" description="Charge relay system" evidence="5">
    <location>
        <position position="152"/>
    </location>
</feature>
<protein>
    <submittedName>
        <fullName evidence="7">Subtilisin-like serine protease</fullName>
    </submittedName>
</protein>
<dbReference type="PATRIC" id="fig|272562.8.peg.3738"/>
<keyword evidence="2 5" id="KW-0645">Protease</keyword>
<dbReference type="PROSITE" id="PS00137">
    <property type="entry name" value="SUBTILASE_HIS"/>
    <property type="match status" value="1"/>
</dbReference>
<sequence length="397" mass="44156">MLSLKNKLDPNLKALLDENTYKSIRVIIHCKKFQDRMVSRLKSYKSTVFYSITHANCISADISSNAIRRLVEYPEVDYITLDDFCFICASPSNSSYPSSLRNNTSFSGKGVCIGIVDTGVYPHYDLKYPMPRIDNFVDLINNLEYPYDDNGHGTFISGLIAGSGVSSKGEIKGIAYNSKLYMIKAFEKNGRSYASSILKALEILINDSSEHNIKIICLPFETFFENEFLLSLFSKMFKLAADKNIVIVLPSGSNRNTKNSIRGIAALPYSITTSGINTHEGFKAYTYSSSGPLGKIEKPDLCGPCVDLSSLNCDIKYISQRNNMKLYPRELKTPYTTYTGTSCAAAYISSILALLLEKNPDLSYKDTISIVKTSCNLLKIPKWQQGSGIIDVNSLLN</sequence>
<dbReference type="STRING" id="272562.CA_C3549"/>
<dbReference type="EMBL" id="AE001437">
    <property type="protein sequence ID" value="AAK81474.1"/>
    <property type="molecule type" value="Genomic_DNA"/>
</dbReference>
<reference evidence="7 8" key="1">
    <citation type="journal article" date="2001" name="J. Bacteriol.">
        <title>Genome sequence and comparative analysis of the solvent-producing bacterium Clostridium acetobutylicum.</title>
        <authorList>
            <person name="Nolling J."/>
            <person name="Breton G."/>
            <person name="Omelchenko M.V."/>
            <person name="Makarova K.S."/>
            <person name="Zeng Q."/>
            <person name="Gibson R."/>
            <person name="Lee H.M."/>
            <person name="Dubois J."/>
            <person name="Qiu D."/>
            <person name="Hitti J."/>
            <person name="Wolf Y.I."/>
            <person name="Tatusov R.L."/>
            <person name="Sabathe F."/>
            <person name="Doucette-Stamm L."/>
            <person name="Soucaille P."/>
            <person name="Daly M.J."/>
            <person name="Bennett G.N."/>
            <person name="Koonin E.V."/>
            <person name="Smith D.R."/>
        </authorList>
    </citation>
    <scope>NUCLEOTIDE SEQUENCE [LARGE SCALE GENOMIC DNA]</scope>
    <source>
        <strain evidence="8">ATCC 824 / DSM 792 / JCM 1419 / LMG 5710 / VKM B-1787</strain>
    </source>
</reference>
<organism evidence="7 8">
    <name type="scientific">Clostridium acetobutylicum (strain ATCC 824 / DSM 792 / JCM 1419 / IAM 19013 / LMG 5710 / NBRC 13948 / NRRL B-527 / VKM B-1787 / 2291 / W)</name>
    <dbReference type="NCBI Taxonomy" id="272562"/>
    <lineage>
        <taxon>Bacteria</taxon>
        <taxon>Bacillati</taxon>
        <taxon>Bacillota</taxon>
        <taxon>Clostridia</taxon>
        <taxon>Eubacteriales</taxon>
        <taxon>Clostridiaceae</taxon>
        <taxon>Clostridium</taxon>
    </lineage>
</organism>
<evidence type="ECO:0000256" key="2">
    <source>
        <dbReference type="ARBA" id="ARBA00022670"/>
    </source>
</evidence>
<dbReference type="GO" id="GO:0006508">
    <property type="term" value="P:proteolysis"/>
    <property type="evidence" value="ECO:0007669"/>
    <property type="project" value="UniProtKB-KW"/>
</dbReference>
<evidence type="ECO:0000256" key="4">
    <source>
        <dbReference type="ARBA" id="ARBA00022825"/>
    </source>
</evidence>